<name>A0A919SFS2_9ACTN</name>
<organism evidence="1 2">
    <name type="scientific">Actinoplanes auranticolor</name>
    <dbReference type="NCBI Taxonomy" id="47988"/>
    <lineage>
        <taxon>Bacteria</taxon>
        <taxon>Bacillati</taxon>
        <taxon>Actinomycetota</taxon>
        <taxon>Actinomycetes</taxon>
        <taxon>Micromonosporales</taxon>
        <taxon>Micromonosporaceae</taxon>
        <taxon>Actinoplanes</taxon>
    </lineage>
</organism>
<proteinExistence type="predicted"/>
<dbReference type="Gene3D" id="2.40.30.100">
    <property type="entry name" value="AF2212/PG0164-like"/>
    <property type="match status" value="1"/>
</dbReference>
<dbReference type="InterPro" id="IPR015018">
    <property type="entry name" value="DUF1905"/>
</dbReference>
<dbReference type="RefSeq" id="WP_246595332.1">
    <property type="nucleotide sequence ID" value="NZ_BAABEA010000006.1"/>
</dbReference>
<dbReference type="Proteomes" id="UP000681340">
    <property type="component" value="Unassembled WGS sequence"/>
</dbReference>
<accession>A0A919SFS2</accession>
<reference evidence="1" key="1">
    <citation type="submission" date="2021-03" db="EMBL/GenBank/DDBJ databases">
        <title>Whole genome shotgun sequence of Actinoplanes auranticolor NBRC 12245.</title>
        <authorList>
            <person name="Komaki H."/>
            <person name="Tamura T."/>
        </authorList>
    </citation>
    <scope>NUCLEOTIDE SEQUENCE</scope>
    <source>
        <strain evidence="1">NBRC 12245</strain>
    </source>
</reference>
<keyword evidence="2" id="KW-1185">Reference proteome</keyword>
<evidence type="ECO:0000313" key="1">
    <source>
        <dbReference type="EMBL" id="GIM70864.1"/>
    </source>
</evidence>
<dbReference type="InterPro" id="IPR037079">
    <property type="entry name" value="AF2212/PG0164-like_sf"/>
</dbReference>
<dbReference type="Pfam" id="PF08922">
    <property type="entry name" value="DUF1905"/>
    <property type="match status" value="1"/>
</dbReference>
<dbReference type="EMBL" id="BOQL01000033">
    <property type="protein sequence ID" value="GIM70864.1"/>
    <property type="molecule type" value="Genomic_DNA"/>
</dbReference>
<dbReference type="AlphaFoldDB" id="A0A919SFS2"/>
<dbReference type="SUPFAM" id="SSF141694">
    <property type="entry name" value="AF2212/PG0164-like"/>
    <property type="match status" value="1"/>
</dbReference>
<gene>
    <name evidence="1" type="ORF">Aau02nite_43020</name>
</gene>
<sequence>MRFRAELTATGGNTAGFPVGDEVVAALDGGGRPKVVVTVNGFEWRSSIAKMSGSYWLGVSRARRVARSVAMMLEGRAP</sequence>
<evidence type="ECO:0000313" key="2">
    <source>
        <dbReference type="Proteomes" id="UP000681340"/>
    </source>
</evidence>
<comment type="caution">
    <text evidence="1">The sequence shown here is derived from an EMBL/GenBank/DDBJ whole genome shotgun (WGS) entry which is preliminary data.</text>
</comment>
<protein>
    <submittedName>
        <fullName evidence="1">Uncharacterized protein</fullName>
    </submittedName>
</protein>